<evidence type="ECO:0000259" key="12">
    <source>
        <dbReference type="PROSITE" id="PS50011"/>
    </source>
</evidence>
<evidence type="ECO:0000256" key="6">
    <source>
        <dbReference type="ARBA" id="ARBA00022741"/>
    </source>
</evidence>
<dbReference type="SUPFAM" id="SSF56112">
    <property type="entry name" value="Protein kinase-like (PK-like)"/>
    <property type="match status" value="1"/>
</dbReference>
<feature type="compositionally biased region" description="Pro residues" evidence="10">
    <location>
        <begin position="305"/>
        <end position="362"/>
    </location>
</feature>
<keyword evidence="7 13" id="KW-0418">Kinase</keyword>
<dbReference type="Pfam" id="PF13458">
    <property type="entry name" value="Peripla_BP_6"/>
    <property type="match status" value="1"/>
</dbReference>
<dbReference type="CDD" id="cd14014">
    <property type="entry name" value="STKc_PknB_like"/>
    <property type="match status" value="1"/>
</dbReference>
<evidence type="ECO:0000256" key="9">
    <source>
        <dbReference type="PROSITE-ProRule" id="PRU10141"/>
    </source>
</evidence>
<dbReference type="PANTHER" id="PTHR43289">
    <property type="entry name" value="MITOGEN-ACTIVATED PROTEIN KINASE KINASE KINASE 20-RELATED"/>
    <property type="match status" value="1"/>
</dbReference>
<dbReference type="Gene3D" id="3.30.200.20">
    <property type="entry name" value="Phosphorylase Kinase, domain 1"/>
    <property type="match status" value="1"/>
</dbReference>
<protein>
    <recommendedName>
        <fullName evidence="2">non-specific serine/threonine protein kinase</fullName>
        <ecNumber evidence="2">2.7.11.1</ecNumber>
    </recommendedName>
</protein>
<dbReference type="KEGG" id="ima:PO878_15540"/>
<evidence type="ECO:0000313" key="14">
    <source>
        <dbReference type="Proteomes" id="UP001216390"/>
    </source>
</evidence>
<dbReference type="InterPro" id="IPR028082">
    <property type="entry name" value="Peripla_BP_I"/>
</dbReference>
<keyword evidence="4" id="KW-0808">Transferase</keyword>
<proteinExistence type="inferred from homology"/>
<evidence type="ECO:0000256" key="1">
    <source>
        <dbReference type="ARBA" id="ARBA00010062"/>
    </source>
</evidence>
<dbReference type="Gene3D" id="1.10.510.10">
    <property type="entry name" value="Transferase(Phosphotransferase) domain 1"/>
    <property type="match status" value="1"/>
</dbReference>
<reference evidence="13" key="1">
    <citation type="submission" date="2023-01" db="EMBL/GenBank/DDBJ databases">
        <title>The diversity of Class Acidimicrobiia in South China Sea sediment environments and the proposal of Iamia marina sp. nov., a novel species of the genus Iamia.</title>
        <authorList>
            <person name="He Y."/>
            <person name="Tian X."/>
        </authorList>
    </citation>
    <scope>NUCLEOTIDE SEQUENCE</scope>
    <source>
        <strain evidence="13">DSM 19957</strain>
    </source>
</reference>
<feature type="binding site" evidence="9">
    <location>
        <position position="40"/>
    </location>
    <ligand>
        <name>ATP</name>
        <dbReference type="ChEBI" id="CHEBI:30616"/>
    </ligand>
</feature>
<dbReference type="InterPro" id="IPR000719">
    <property type="entry name" value="Prot_kinase_dom"/>
</dbReference>
<dbReference type="Proteomes" id="UP001216390">
    <property type="component" value="Chromosome"/>
</dbReference>
<evidence type="ECO:0000256" key="7">
    <source>
        <dbReference type="ARBA" id="ARBA00022777"/>
    </source>
</evidence>
<name>A0AAE9Y3N1_9ACTN</name>
<keyword evidence="11" id="KW-1133">Transmembrane helix</keyword>
<feature type="transmembrane region" description="Helical" evidence="11">
    <location>
        <begin position="426"/>
        <end position="448"/>
    </location>
</feature>
<accession>A0AAE9Y3N1</accession>
<dbReference type="PROSITE" id="PS00108">
    <property type="entry name" value="PROTEIN_KINASE_ST"/>
    <property type="match status" value="1"/>
</dbReference>
<dbReference type="RefSeq" id="WP_272735441.1">
    <property type="nucleotide sequence ID" value="NZ_CP116942.1"/>
</dbReference>
<comment type="similarity">
    <text evidence="1">Belongs to the leucine-binding protein family.</text>
</comment>
<dbReference type="SUPFAM" id="SSF53822">
    <property type="entry name" value="Periplasmic binding protein-like I"/>
    <property type="match status" value="1"/>
</dbReference>
<evidence type="ECO:0000256" key="8">
    <source>
        <dbReference type="ARBA" id="ARBA00022840"/>
    </source>
</evidence>
<dbReference type="InterPro" id="IPR028081">
    <property type="entry name" value="Leu-bd"/>
</dbReference>
<dbReference type="GO" id="GO:0005524">
    <property type="term" value="F:ATP binding"/>
    <property type="evidence" value="ECO:0007669"/>
    <property type="project" value="UniProtKB-UniRule"/>
</dbReference>
<sequence length="820" mass="81436">MSTPVPVITGYEDLRLLGRGGFATVYRARQVRFQREVAIKVVDQGRVDDQMLELFTRECLAVGQLSWHPHVVAVHDAAETEDGRPYLAMELLPGGSVEDALAAGPLPLATVGMVGTQVADALAAAHDVGVLHRDVKPANILIDRRGAARLADFGIARMSGLESTVANALTGTLAYMAPELMEGARASVASDVYGLGMTLTTMALGANPHTTDDPTPFGIIHRVTSGPTPDLRAAGLPDPLADLLGACISRDPGARPRSAAEVQAALAALTPADDGAAGDETTALLAALPPPPSPSSPTHRVAPTSPDPIGPAAGPPGPGPTAGAPPPPTGAPGAPPPPVAAPPAAGPPPPVAGGTPPPPGTPGPSSASGRPLPPPPTAPPSGVGPPPPGSPPPPGAGPTPGPGTPPPGTPGPRDEASPARPRRQRAVALGAAAVVLALVAAAAAVVVLRQPAAGGEALRVGRTLPDSDLIGPPMAAGLDLAIADINAAGGVLGEDVEAVAAPDYTTAEGARADVAELLDDGIDALVGPGSTSVAEPVLPLVAEAGIPQCSGSVTAPDVPDAPTFFRTIATDEAEAVVLADLVAARDPARTVVVARDDTYGTLVGQRVVAELGEADTAVDPLVTFPEGGGDAAALAAEVAGRAPDAVVVVGFAEGATVTGALVDAGVPADRLLGSEGAFNPAYPPLADPEDPAALDGMVVVAPAGDATFARRLGAETEGNVVYGAPTYDCAVVLALAVEAAGSTDGAEVLAEVPGVTRDGEPCGTFAGCRDLLEDGRDIDYDGPSGALDLDDRGDVTRTRYTIGRVEGGTVVVTGSQDVDA</sequence>
<dbReference type="InterPro" id="IPR017441">
    <property type="entry name" value="Protein_kinase_ATP_BS"/>
</dbReference>
<dbReference type="EC" id="2.7.11.1" evidence="2"/>
<evidence type="ECO:0000256" key="10">
    <source>
        <dbReference type="SAM" id="MobiDB-lite"/>
    </source>
</evidence>
<dbReference type="PRINTS" id="PR01217">
    <property type="entry name" value="PRICHEXTENSN"/>
</dbReference>
<dbReference type="SMART" id="SM00220">
    <property type="entry name" value="S_TKc"/>
    <property type="match status" value="1"/>
</dbReference>
<keyword evidence="11" id="KW-0812">Transmembrane</keyword>
<dbReference type="Gene3D" id="3.40.50.2300">
    <property type="match status" value="2"/>
</dbReference>
<dbReference type="PROSITE" id="PS00107">
    <property type="entry name" value="PROTEIN_KINASE_ATP"/>
    <property type="match status" value="1"/>
</dbReference>
<evidence type="ECO:0000256" key="2">
    <source>
        <dbReference type="ARBA" id="ARBA00012513"/>
    </source>
</evidence>
<keyword evidence="6 9" id="KW-0547">Nucleotide-binding</keyword>
<dbReference type="Pfam" id="PF00069">
    <property type="entry name" value="Pkinase"/>
    <property type="match status" value="1"/>
</dbReference>
<feature type="region of interest" description="Disordered" evidence="10">
    <location>
        <begin position="284"/>
        <end position="424"/>
    </location>
</feature>
<keyword evidence="8 9" id="KW-0067">ATP-binding</keyword>
<evidence type="ECO:0000256" key="3">
    <source>
        <dbReference type="ARBA" id="ARBA00022527"/>
    </source>
</evidence>
<evidence type="ECO:0000256" key="5">
    <source>
        <dbReference type="ARBA" id="ARBA00022729"/>
    </source>
</evidence>
<evidence type="ECO:0000256" key="4">
    <source>
        <dbReference type="ARBA" id="ARBA00022679"/>
    </source>
</evidence>
<evidence type="ECO:0000256" key="11">
    <source>
        <dbReference type="SAM" id="Phobius"/>
    </source>
</evidence>
<gene>
    <name evidence="13" type="ORF">PO878_15540</name>
</gene>
<dbReference type="InterPro" id="IPR011009">
    <property type="entry name" value="Kinase-like_dom_sf"/>
</dbReference>
<dbReference type="GO" id="GO:0004674">
    <property type="term" value="F:protein serine/threonine kinase activity"/>
    <property type="evidence" value="ECO:0007669"/>
    <property type="project" value="UniProtKB-KW"/>
</dbReference>
<dbReference type="AlphaFoldDB" id="A0AAE9Y3N1"/>
<organism evidence="13 14">
    <name type="scientific">Iamia majanohamensis</name>
    <dbReference type="NCBI Taxonomy" id="467976"/>
    <lineage>
        <taxon>Bacteria</taxon>
        <taxon>Bacillati</taxon>
        <taxon>Actinomycetota</taxon>
        <taxon>Acidimicrobiia</taxon>
        <taxon>Acidimicrobiales</taxon>
        <taxon>Iamiaceae</taxon>
        <taxon>Iamia</taxon>
    </lineage>
</organism>
<evidence type="ECO:0000313" key="13">
    <source>
        <dbReference type="EMBL" id="WCO65915.1"/>
    </source>
</evidence>
<feature type="domain" description="Protein kinase" evidence="12">
    <location>
        <begin position="11"/>
        <end position="269"/>
    </location>
</feature>
<feature type="compositionally biased region" description="Pro residues" evidence="10">
    <location>
        <begin position="371"/>
        <end position="410"/>
    </location>
</feature>
<keyword evidence="5" id="KW-0732">Signal</keyword>
<keyword evidence="14" id="KW-1185">Reference proteome</keyword>
<keyword evidence="11" id="KW-0472">Membrane</keyword>
<keyword evidence="3" id="KW-0723">Serine/threonine-protein kinase</keyword>
<dbReference type="EMBL" id="CP116942">
    <property type="protein sequence ID" value="WCO65915.1"/>
    <property type="molecule type" value="Genomic_DNA"/>
</dbReference>
<dbReference type="PANTHER" id="PTHR43289:SF6">
    <property type="entry name" value="SERINE_THREONINE-PROTEIN KINASE NEKL-3"/>
    <property type="match status" value="1"/>
</dbReference>
<dbReference type="PROSITE" id="PS50011">
    <property type="entry name" value="PROTEIN_KINASE_DOM"/>
    <property type="match status" value="1"/>
</dbReference>
<dbReference type="InterPro" id="IPR008271">
    <property type="entry name" value="Ser/Thr_kinase_AS"/>
</dbReference>